<evidence type="ECO:0000256" key="1">
    <source>
        <dbReference type="SAM" id="MobiDB-lite"/>
    </source>
</evidence>
<gene>
    <name evidence="2" type="ORF">DFH08DRAFT_797966</name>
</gene>
<evidence type="ECO:0000313" key="3">
    <source>
        <dbReference type="Proteomes" id="UP001218218"/>
    </source>
</evidence>
<feature type="region of interest" description="Disordered" evidence="1">
    <location>
        <begin position="73"/>
        <end position="95"/>
    </location>
</feature>
<feature type="compositionally biased region" description="Basic and acidic residues" evidence="1">
    <location>
        <begin position="249"/>
        <end position="265"/>
    </location>
</feature>
<protein>
    <submittedName>
        <fullName evidence="2">Uncharacterized protein</fullName>
    </submittedName>
</protein>
<feature type="compositionally biased region" description="Acidic residues" evidence="1">
    <location>
        <begin position="213"/>
        <end position="223"/>
    </location>
</feature>
<feature type="compositionally biased region" description="Low complexity" evidence="1">
    <location>
        <begin position="179"/>
        <end position="198"/>
    </location>
</feature>
<comment type="caution">
    <text evidence="2">The sequence shown here is derived from an EMBL/GenBank/DDBJ whole genome shotgun (WGS) entry which is preliminary data.</text>
</comment>
<evidence type="ECO:0000313" key="2">
    <source>
        <dbReference type="EMBL" id="KAJ7367133.1"/>
    </source>
</evidence>
<organism evidence="2 3">
    <name type="scientific">Mycena albidolilacea</name>
    <dbReference type="NCBI Taxonomy" id="1033008"/>
    <lineage>
        <taxon>Eukaryota</taxon>
        <taxon>Fungi</taxon>
        <taxon>Dikarya</taxon>
        <taxon>Basidiomycota</taxon>
        <taxon>Agaricomycotina</taxon>
        <taxon>Agaricomycetes</taxon>
        <taxon>Agaricomycetidae</taxon>
        <taxon>Agaricales</taxon>
        <taxon>Marasmiineae</taxon>
        <taxon>Mycenaceae</taxon>
        <taxon>Mycena</taxon>
    </lineage>
</organism>
<dbReference type="Proteomes" id="UP001218218">
    <property type="component" value="Unassembled WGS sequence"/>
</dbReference>
<sequence>MAHTSTSMQNPNKENSCPNAQGKLTQRQPRQALQSCDPNTQTSDDSCNSRSEVEINALESHIHELEVAQLGNLSSQDVAPAPNESIDRPRRASKVSMQQIRQDLGYDKTWWNSFRTYCCDAATSTCLNWGENWKSQQSDKLLKSYNVFWDNHKTYQSCVNNESTYRGRQVTTRCAAHAATSPRTSSPPARTSPISISPTPGPLHPRCCLPINSDDDDNNDGQGEDVFQPASDEDTEHNGGDEGEDENEMSEKAKGKHEAKIHGIL</sequence>
<feature type="region of interest" description="Disordered" evidence="1">
    <location>
        <begin position="1"/>
        <end position="50"/>
    </location>
</feature>
<feature type="region of interest" description="Disordered" evidence="1">
    <location>
        <begin position="174"/>
        <end position="265"/>
    </location>
</feature>
<dbReference type="EMBL" id="JARIHO010000002">
    <property type="protein sequence ID" value="KAJ7367133.1"/>
    <property type="molecule type" value="Genomic_DNA"/>
</dbReference>
<dbReference type="AlphaFoldDB" id="A0AAD7ASF7"/>
<accession>A0AAD7ASF7</accession>
<feature type="compositionally biased region" description="Acidic residues" evidence="1">
    <location>
        <begin position="231"/>
        <end position="248"/>
    </location>
</feature>
<proteinExistence type="predicted"/>
<reference evidence="2" key="1">
    <citation type="submission" date="2023-03" db="EMBL/GenBank/DDBJ databases">
        <title>Massive genome expansion in bonnet fungi (Mycena s.s.) driven by repeated elements and novel gene families across ecological guilds.</title>
        <authorList>
            <consortium name="Lawrence Berkeley National Laboratory"/>
            <person name="Harder C.B."/>
            <person name="Miyauchi S."/>
            <person name="Viragh M."/>
            <person name="Kuo A."/>
            <person name="Thoen E."/>
            <person name="Andreopoulos B."/>
            <person name="Lu D."/>
            <person name="Skrede I."/>
            <person name="Drula E."/>
            <person name="Henrissat B."/>
            <person name="Morin E."/>
            <person name="Kohler A."/>
            <person name="Barry K."/>
            <person name="LaButti K."/>
            <person name="Morin E."/>
            <person name="Salamov A."/>
            <person name="Lipzen A."/>
            <person name="Mereny Z."/>
            <person name="Hegedus B."/>
            <person name="Baldrian P."/>
            <person name="Stursova M."/>
            <person name="Weitz H."/>
            <person name="Taylor A."/>
            <person name="Grigoriev I.V."/>
            <person name="Nagy L.G."/>
            <person name="Martin F."/>
            <person name="Kauserud H."/>
        </authorList>
    </citation>
    <scope>NUCLEOTIDE SEQUENCE</scope>
    <source>
        <strain evidence="2">CBHHK002</strain>
    </source>
</reference>
<name>A0AAD7ASF7_9AGAR</name>
<keyword evidence="3" id="KW-1185">Reference proteome</keyword>